<keyword evidence="3" id="KW-1185">Reference proteome</keyword>
<dbReference type="AlphaFoldDB" id="A0A7J6W666"/>
<proteinExistence type="predicted"/>
<dbReference type="EMBL" id="JABWDY010020823">
    <property type="protein sequence ID" value="KAF5192874.1"/>
    <property type="molecule type" value="Genomic_DNA"/>
</dbReference>
<evidence type="ECO:0000313" key="2">
    <source>
        <dbReference type="EMBL" id="KAF5192874.1"/>
    </source>
</evidence>
<gene>
    <name evidence="2" type="ORF">FRX31_017539</name>
</gene>
<reference evidence="2 3" key="1">
    <citation type="submission" date="2020-06" db="EMBL/GenBank/DDBJ databases">
        <title>Transcriptomic and genomic resources for Thalictrum thalictroides and T. hernandezii: Facilitating candidate gene discovery in an emerging model plant lineage.</title>
        <authorList>
            <person name="Arias T."/>
            <person name="Riano-Pachon D.M."/>
            <person name="Di Stilio V.S."/>
        </authorList>
    </citation>
    <scope>NUCLEOTIDE SEQUENCE [LARGE SCALE GENOMIC DNA]</scope>
    <source>
        <strain evidence="3">cv. WT478/WT964</strain>
        <tissue evidence="2">Leaves</tissue>
    </source>
</reference>
<name>A0A7J6W666_THATH</name>
<evidence type="ECO:0000313" key="3">
    <source>
        <dbReference type="Proteomes" id="UP000554482"/>
    </source>
</evidence>
<accession>A0A7J6W666</accession>
<feature type="region of interest" description="Disordered" evidence="1">
    <location>
        <begin position="50"/>
        <end position="69"/>
    </location>
</feature>
<dbReference type="Proteomes" id="UP000554482">
    <property type="component" value="Unassembled WGS sequence"/>
</dbReference>
<organism evidence="2 3">
    <name type="scientific">Thalictrum thalictroides</name>
    <name type="common">Rue-anemone</name>
    <name type="synonym">Anemone thalictroides</name>
    <dbReference type="NCBI Taxonomy" id="46969"/>
    <lineage>
        <taxon>Eukaryota</taxon>
        <taxon>Viridiplantae</taxon>
        <taxon>Streptophyta</taxon>
        <taxon>Embryophyta</taxon>
        <taxon>Tracheophyta</taxon>
        <taxon>Spermatophyta</taxon>
        <taxon>Magnoliopsida</taxon>
        <taxon>Ranunculales</taxon>
        <taxon>Ranunculaceae</taxon>
        <taxon>Thalictroideae</taxon>
        <taxon>Thalictrum</taxon>
    </lineage>
</organism>
<comment type="caution">
    <text evidence="2">The sequence shown here is derived from an EMBL/GenBank/DDBJ whole genome shotgun (WGS) entry which is preliminary data.</text>
</comment>
<protein>
    <submittedName>
        <fullName evidence="2">Uncharacterized protein</fullName>
    </submittedName>
</protein>
<evidence type="ECO:0000256" key="1">
    <source>
        <dbReference type="SAM" id="MobiDB-lite"/>
    </source>
</evidence>
<sequence>MKQQGGKLRLPNLRNNKKLPSQRAILFCLGSFWQSTWTDHIISNKRYPARKQGSVTNHKVRWGNSHLGP</sequence>